<proteinExistence type="predicted"/>
<name>A0A0E0QEC5_ORYRU</name>
<dbReference type="Proteomes" id="UP000008022">
    <property type="component" value="Unassembled WGS sequence"/>
</dbReference>
<accession>A0A0E0QEC5</accession>
<organism evidence="2 3">
    <name type="scientific">Oryza rufipogon</name>
    <name type="common">Brownbeard rice</name>
    <name type="synonym">Asian wild rice</name>
    <dbReference type="NCBI Taxonomy" id="4529"/>
    <lineage>
        <taxon>Eukaryota</taxon>
        <taxon>Viridiplantae</taxon>
        <taxon>Streptophyta</taxon>
        <taxon>Embryophyta</taxon>
        <taxon>Tracheophyta</taxon>
        <taxon>Spermatophyta</taxon>
        <taxon>Magnoliopsida</taxon>
        <taxon>Liliopsida</taxon>
        <taxon>Poales</taxon>
        <taxon>Poaceae</taxon>
        <taxon>BOP clade</taxon>
        <taxon>Oryzoideae</taxon>
        <taxon>Oryzeae</taxon>
        <taxon>Oryzinae</taxon>
        <taxon>Oryza</taxon>
    </lineage>
</organism>
<feature type="compositionally biased region" description="Basic residues" evidence="1">
    <location>
        <begin position="38"/>
        <end position="49"/>
    </location>
</feature>
<evidence type="ECO:0000313" key="3">
    <source>
        <dbReference type="Proteomes" id="UP000008022"/>
    </source>
</evidence>
<dbReference type="EnsemblPlants" id="ORUFI08G03300.1">
    <property type="protein sequence ID" value="ORUFI08G03300.1"/>
    <property type="gene ID" value="ORUFI08G03300"/>
</dbReference>
<dbReference type="AlphaFoldDB" id="A0A0E0QEC5"/>
<evidence type="ECO:0000256" key="1">
    <source>
        <dbReference type="SAM" id="MobiDB-lite"/>
    </source>
</evidence>
<dbReference type="Gramene" id="ORUFI08G03300.1">
    <property type="protein sequence ID" value="ORUFI08G03300.1"/>
    <property type="gene ID" value="ORUFI08G03300"/>
</dbReference>
<evidence type="ECO:0000313" key="2">
    <source>
        <dbReference type="EnsemblPlants" id="ORUFI08G03300.1"/>
    </source>
</evidence>
<sequence>MAVGFESNDQPSALHRIPVPSADSKRQAGTGEEATRERKFHWKQRRHAMATRGQEGTCGTASGIARRGRPRGAGVSTLAGMRCDGGRRRTNYRC</sequence>
<reference evidence="3" key="1">
    <citation type="submission" date="2013-06" db="EMBL/GenBank/DDBJ databases">
        <authorList>
            <person name="Zhao Q."/>
        </authorList>
    </citation>
    <scope>NUCLEOTIDE SEQUENCE</scope>
    <source>
        <strain evidence="3">cv. W1943</strain>
    </source>
</reference>
<keyword evidence="3" id="KW-1185">Reference proteome</keyword>
<protein>
    <submittedName>
        <fullName evidence="2">Uncharacterized protein</fullName>
    </submittedName>
</protein>
<feature type="region of interest" description="Disordered" evidence="1">
    <location>
        <begin position="1"/>
        <end position="80"/>
    </location>
</feature>
<dbReference type="HOGENOM" id="CLU_2389998_0_0_1"/>
<reference evidence="2" key="2">
    <citation type="submission" date="2015-06" db="UniProtKB">
        <authorList>
            <consortium name="EnsemblPlants"/>
        </authorList>
    </citation>
    <scope>IDENTIFICATION</scope>
</reference>